<dbReference type="NCBIfam" id="TIGR02543">
    <property type="entry name" value="List_Bact_rpt"/>
    <property type="match status" value="2"/>
</dbReference>
<dbReference type="Pfam" id="PF02368">
    <property type="entry name" value="Big_2"/>
    <property type="match status" value="1"/>
</dbReference>
<evidence type="ECO:0000313" key="5">
    <source>
        <dbReference type="Proteomes" id="UP000782880"/>
    </source>
</evidence>
<evidence type="ECO:0000256" key="1">
    <source>
        <dbReference type="ARBA" id="ARBA00004196"/>
    </source>
</evidence>
<evidence type="ECO:0000256" key="2">
    <source>
        <dbReference type="SAM" id="SignalP"/>
    </source>
</evidence>
<gene>
    <name evidence="4" type="ORF">K8V20_10765</name>
</gene>
<comment type="caution">
    <text evidence="4">The sequence shown here is derived from an EMBL/GenBank/DDBJ whole genome shotgun (WGS) entry which is preliminary data.</text>
</comment>
<sequence>MKKRLFAAFVSLCIIMSMLPTMVFAEGVQDSGIVTSESGLCEHHTQHDESCGYTEGTAEIPCSHEHNENCGGLTDPEACNHTHDKACDFVPATEGTPCTFVCEVCNAQDSGNPATPSDAQPEECTCETLCTGEEINGDCPVCSAEGAELDKVCVGAAPMLPVTVLAAGEHDSHSNNWMEFTAGTTTLSGGSYYLSGDVEYSGTESITVSGEVILCLNDHKLDLKGRRISVGSGASFTLCDCSTGGVLTGGSDSARNGGGVYVAGGGTFTMTGGSIAGNTAAAGGGVYVDEGGTFTMAGGSINNNKATSGGGGGVMVNLGTFTLSGGSITGNATNDETYGSGGGVCLYGTFYLSGDSIIQNNTKAGSTDNLYLGWQTINITGPLGENAHIGVTAENVPRSFISGWSNNMVGENPADYFSSDGDACGIGLNANGDVVLGSLCTTITLNPNGGALPEYSLVAGAALPIPTKTGYTFAGWYENQEFSGDPVTDVPTDSTKNLNFYAKWTANTYTVIFDANGGSVNPTSAVTVAGKLTSLPTPTYDGYDFIGWYTQKDGGEKVTTDTVFAMDSTIYAHWSNIPVTSLELNKGTLTLQEKDSDTLTVTVKPADATNQDVTWESSNTSIATVSEDGTVTAISAGNATITATAADGSGISASCTLTVTHGKMVQTPKKDATCTVDGTEEYWMCEICGKHFEDESGTIPTTPEENKIQATGHSYGEPVWNWSEDGKTCTVTFTCE</sequence>
<dbReference type="Proteomes" id="UP000782880">
    <property type="component" value="Unassembled WGS sequence"/>
</dbReference>
<feature type="signal peptide" evidence="2">
    <location>
        <begin position="1"/>
        <end position="25"/>
    </location>
</feature>
<dbReference type="EMBL" id="DYVE01000277">
    <property type="protein sequence ID" value="HJG29108.1"/>
    <property type="molecule type" value="Genomic_DNA"/>
</dbReference>
<accession>A0A921INP9</accession>
<organism evidence="4 5">
    <name type="scientific">Subdoligranulum variabile</name>
    <dbReference type="NCBI Taxonomy" id="214851"/>
    <lineage>
        <taxon>Bacteria</taxon>
        <taxon>Bacillati</taxon>
        <taxon>Bacillota</taxon>
        <taxon>Clostridia</taxon>
        <taxon>Eubacteriales</taxon>
        <taxon>Oscillospiraceae</taxon>
        <taxon>Subdoligranulum</taxon>
    </lineage>
</organism>
<reference evidence="4" key="1">
    <citation type="journal article" date="2021" name="PeerJ">
        <title>Extensive microbial diversity within the chicken gut microbiome revealed by metagenomics and culture.</title>
        <authorList>
            <person name="Gilroy R."/>
            <person name="Ravi A."/>
            <person name="Getino M."/>
            <person name="Pursley I."/>
            <person name="Horton D.L."/>
            <person name="Alikhan N.F."/>
            <person name="Baker D."/>
            <person name="Gharbi K."/>
            <person name="Hall N."/>
            <person name="Watson M."/>
            <person name="Adriaenssens E.M."/>
            <person name="Foster-Nyarko E."/>
            <person name="Jarju S."/>
            <person name="Secka A."/>
            <person name="Antonio M."/>
            <person name="Oren A."/>
            <person name="Chaudhuri R.R."/>
            <person name="La Ragione R."/>
            <person name="Hildebrand F."/>
            <person name="Pallen M.J."/>
        </authorList>
    </citation>
    <scope>NUCLEOTIDE SEQUENCE</scope>
    <source>
        <strain evidence="4">ChiBcec21-2208</strain>
    </source>
</reference>
<feature type="non-terminal residue" evidence="4">
    <location>
        <position position="736"/>
    </location>
</feature>
<dbReference type="GO" id="GO:0030313">
    <property type="term" value="C:cell envelope"/>
    <property type="evidence" value="ECO:0007669"/>
    <property type="project" value="UniProtKB-SubCell"/>
</dbReference>
<reference evidence="4" key="2">
    <citation type="submission" date="2021-09" db="EMBL/GenBank/DDBJ databases">
        <authorList>
            <person name="Gilroy R."/>
        </authorList>
    </citation>
    <scope>NUCLEOTIDE SEQUENCE</scope>
    <source>
        <strain evidence="4">ChiBcec21-2208</strain>
    </source>
</reference>
<dbReference type="SMART" id="SM00635">
    <property type="entry name" value="BID_2"/>
    <property type="match status" value="1"/>
</dbReference>
<comment type="subcellular location">
    <subcellularLocation>
        <location evidence="1">Cell envelope</location>
    </subcellularLocation>
</comment>
<proteinExistence type="predicted"/>
<dbReference type="InterPro" id="IPR042229">
    <property type="entry name" value="Listeria/Bacterioides_rpt_sf"/>
</dbReference>
<dbReference type="InterPro" id="IPR013378">
    <property type="entry name" value="InlB-like_B-rpt"/>
</dbReference>
<name>A0A921INP9_9FIRM</name>
<evidence type="ECO:0000259" key="3">
    <source>
        <dbReference type="SMART" id="SM00635"/>
    </source>
</evidence>
<feature type="domain" description="BIG2" evidence="3">
    <location>
        <begin position="578"/>
        <end position="656"/>
    </location>
</feature>
<protein>
    <submittedName>
        <fullName evidence="4">InlB B-repeat-containing protein</fullName>
    </submittedName>
</protein>
<dbReference type="InterPro" id="IPR003343">
    <property type="entry name" value="Big_2"/>
</dbReference>
<dbReference type="Pfam" id="PF09479">
    <property type="entry name" value="Flg_new"/>
    <property type="match status" value="2"/>
</dbReference>
<evidence type="ECO:0000313" key="4">
    <source>
        <dbReference type="EMBL" id="HJG29108.1"/>
    </source>
</evidence>
<dbReference type="AlphaFoldDB" id="A0A921INP9"/>
<dbReference type="Gene3D" id="2.60.40.4270">
    <property type="entry name" value="Listeria-Bacteroides repeat domain"/>
    <property type="match status" value="2"/>
</dbReference>
<dbReference type="InterPro" id="IPR008964">
    <property type="entry name" value="Invasin/intimin_cell_adhesion"/>
</dbReference>
<keyword evidence="2" id="KW-0732">Signal</keyword>
<feature type="chain" id="PRO_5037402541" evidence="2">
    <location>
        <begin position="26"/>
        <end position="736"/>
    </location>
</feature>
<dbReference type="SUPFAM" id="SSF49373">
    <property type="entry name" value="Invasin/intimin cell-adhesion fragments"/>
    <property type="match status" value="1"/>
</dbReference>
<dbReference type="Gene3D" id="2.60.40.1080">
    <property type="match status" value="1"/>
</dbReference>